<feature type="domain" description="EAL" evidence="4">
    <location>
        <begin position="639"/>
        <end position="894"/>
    </location>
</feature>
<evidence type="ECO:0000259" key="3">
    <source>
        <dbReference type="PROSITE" id="PS50113"/>
    </source>
</evidence>
<dbReference type="Gene3D" id="3.20.20.450">
    <property type="entry name" value="EAL domain"/>
    <property type="match status" value="1"/>
</dbReference>
<comment type="caution">
    <text evidence="6">The sequence shown here is derived from an EMBL/GenBank/DDBJ whole genome shotgun (WGS) entry which is preliminary data.</text>
</comment>
<feature type="transmembrane region" description="Helical" evidence="1">
    <location>
        <begin position="140"/>
        <end position="162"/>
    </location>
</feature>
<keyword evidence="1" id="KW-0472">Membrane</keyword>
<keyword evidence="1" id="KW-0812">Transmembrane</keyword>
<dbReference type="InterPro" id="IPR000700">
    <property type="entry name" value="PAS-assoc_C"/>
</dbReference>
<feature type="domain" description="GGDEF" evidence="5">
    <location>
        <begin position="497"/>
        <end position="630"/>
    </location>
</feature>
<dbReference type="PANTHER" id="PTHR44757">
    <property type="entry name" value="DIGUANYLATE CYCLASE DGCP"/>
    <property type="match status" value="1"/>
</dbReference>
<dbReference type="SUPFAM" id="SSF141868">
    <property type="entry name" value="EAL domain-like"/>
    <property type="match status" value="1"/>
</dbReference>
<feature type="transmembrane region" description="Helical" evidence="1">
    <location>
        <begin position="274"/>
        <end position="292"/>
    </location>
</feature>
<dbReference type="CDD" id="cd01949">
    <property type="entry name" value="GGDEF"/>
    <property type="match status" value="1"/>
</dbReference>
<dbReference type="SMART" id="SM00267">
    <property type="entry name" value="GGDEF"/>
    <property type="match status" value="1"/>
</dbReference>
<feature type="transmembrane region" description="Helical" evidence="1">
    <location>
        <begin position="174"/>
        <end position="195"/>
    </location>
</feature>
<dbReference type="InterPro" id="IPR052155">
    <property type="entry name" value="Biofilm_reg_signaling"/>
</dbReference>
<dbReference type="InterPro" id="IPR035919">
    <property type="entry name" value="EAL_sf"/>
</dbReference>
<evidence type="ECO:0000313" key="6">
    <source>
        <dbReference type="EMBL" id="GIJ02840.1"/>
    </source>
</evidence>
<dbReference type="PROSITE" id="PS50883">
    <property type="entry name" value="EAL"/>
    <property type="match status" value="1"/>
</dbReference>
<protein>
    <recommendedName>
        <fullName evidence="8">PAS domain S-box-containing protein/diguanylate cyclase (GGDEF)-like protein</fullName>
    </recommendedName>
</protein>
<name>A0A8J3Y7A6_9ACTN</name>
<feature type="transmembrane region" description="Helical" evidence="1">
    <location>
        <begin position="298"/>
        <end position="315"/>
    </location>
</feature>
<dbReference type="FunFam" id="3.20.20.450:FF:000001">
    <property type="entry name" value="Cyclic di-GMP phosphodiesterase yahA"/>
    <property type="match status" value="1"/>
</dbReference>
<dbReference type="Gene3D" id="3.30.70.270">
    <property type="match status" value="1"/>
</dbReference>
<feature type="transmembrane region" description="Helical" evidence="1">
    <location>
        <begin position="71"/>
        <end position="91"/>
    </location>
</feature>
<dbReference type="SUPFAM" id="SSF55785">
    <property type="entry name" value="PYP-like sensor domain (PAS domain)"/>
    <property type="match status" value="1"/>
</dbReference>
<feature type="transmembrane region" description="Helical" evidence="1">
    <location>
        <begin position="12"/>
        <end position="30"/>
    </location>
</feature>
<evidence type="ECO:0008006" key="8">
    <source>
        <dbReference type="Google" id="ProtNLM"/>
    </source>
</evidence>
<dbReference type="NCBIfam" id="TIGR00254">
    <property type="entry name" value="GGDEF"/>
    <property type="match status" value="1"/>
</dbReference>
<dbReference type="InterPro" id="IPR013656">
    <property type="entry name" value="PAS_4"/>
</dbReference>
<evidence type="ECO:0000259" key="5">
    <source>
        <dbReference type="PROSITE" id="PS50887"/>
    </source>
</evidence>
<dbReference type="Pfam" id="PF00990">
    <property type="entry name" value="GGDEF"/>
    <property type="match status" value="1"/>
</dbReference>
<gene>
    <name evidence="6" type="ORF">Sya03_21920</name>
</gene>
<sequence>MSAEPRADRRWVVGCALLAAAVLGYGLLLEANIGGDVIARDVANAGNLLASAAAAIAALTRAVRSAGRRRLAWAVLGSGVLSWALGQVGWFWSETVNGVGVPFPSLPDVGYLGFAPLAAAGVLLLPGIRQSPAQRCRGVLDGLVLGGSALLISYILLMKPLIGGRAAGLTKAAILAYPLHDVMIVTVVLYMLVLLRRVGVRDVPLSLIGAGMLVIAVADSGYAYVTIVGAFQSGGMLDAGWSGGFLLIMLAALRKPDARPVVVAGADERPVGVMLPYAAVFAAVVVTCLNYPRFDRLIMYVWAAVIVLIGVRQLLTLLENRALTRDLEARVAARTAELSASEQRFHALVQHSSDVVTVVGLDGVVLYQSESVQRVFGWQPAEVTGRSISDMGDQESAARLHEALRAVATRPYATTVVEATLRHRDRGLRQVEMTVTNLLDDPNVRGVVLNTRDISERKELQDQLMHSAFHDALTQLANRALFHEHLQERLRGRRRTDHVAVLYLDLDGFKEVNDALGPAAGDQLLVQVADRLRAAVREEDTVARFGGDEFAVLVAAAELSEAETVARRIVAALAAPFPIAGQDVHAGGSVGLAVAGRADAVDADQLLRNADLAMYRAKAAGGGTVASYDPRMHAGLMDRLQLEADLRRALDRDELTVHYQPTVDLALDDAVAGFEALVRWQHPARGLVPPGDFIGLAEATGVIGPLGEWVLEQACRQAVAWEREHGRRIRMAVNVSVRQFDRDDLPGRVAAVIARTGVRPDGICLEVTESVLMTDTEQNLEQLTRLKALGVQLAIDDFGTGYSSLAYLRRFPVDILKIDRSFVERLGDEEDAATLAHTIVQLGRSLGMATVAEGVETEDQLAALRRMGCDLAQGYLFSRPVPAADAGGLLARRPARPIAV</sequence>
<dbReference type="EMBL" id="BOOY01000016">
    <property type="protein sequence ID" value="GIJ02840.1"/>
    <property type="molecule type" value="Genomic_DNA"/>
</dbReference>
<dbReference type="CDD" id="cd01948">
    <property type="entry name" value="EAL"/>
    <property type="match status" value="1"/>
</dbReference>
<dbReference type="InterPro" id="IPR029787">
    <property type="entry name" value="Nucleotide_cyclase"/>
</dbReference>
<dbReference type="SUPFAM" id="SSF55073">
    <property type="entry name" value="Nucleotide cyclase"/>
    <property type="match status" value="1"/>
</dbReference>
<dbReference type="InterPro" id="IPR043128">
    <property type="entry name" value="Rev_trsase/Diguanyl_cyclase"/>
</dbReference>
<dbReference type="NCBIfam" id="TIGR00229">
    <property type="entry name" value="sensory_box"/>
    <property type="match status" value="1"/>
</dbReference>
<dbReference type="PANTHER" id="PTHR44757:SF2">
    <property type="entry name" value="BIOFILM ARCHITECTURE MAINTENANCE PROTEIN MBAA"/>
    <property type="match status" value="1"/>
</dbReference>
<dbReference type="Pfam" id="PF08448">
    <property type="entry name" value="PAS_4"/>
    <property type="match status" value="1"/>
</dbReference>
<evidence type="ECO:0000259" key="2">
    <source>
        <dbReference type="PROSITE" id="PS50112"/>
    </source>
</evidence>
<feature type="domain" description="PAC" evidence="3">
    <location>
        <begin position="415"/>
        <end position="466"/>
    </location>
</feature>
<dbReference type="RefSeq" id="WP_203938135.1">
    <property type="nucleotide sequence ID" value="NZ_BAAAGJ010000005.1"/>
</dbReference>
<dbReference type="PROSITE" id="PS50887">
    <property type="entry name" value="GGDEF"/>
    <property type="match status" value="1"/>
</dbReference>
<reference evidence="6" key="1">
    <citation type="submission" date="2021-01" db="EMBL/GenBank/DDBJ databases">
        <title>Whole genome shotgun sequence of Spirilliplanes yamanashiensis NBRC 15828.</title>
        <authorList>
            <person name="Komaki H."/>
            <person name="Tamura T."/>
        </authorList>
    </citation>
    <scope>NUCLEOTIDE SEQUENCE</scope>
    <source>
        <strain evidence="6">NBRC 15828</strain>
    </source>
</reference>
<dbReference type="Gene3D" id="3.30.450.20">
    <property type="entry name" value="PAS domain"/>
    <property type="match status" value="1"/>
</dbReference>
<dbReference type="SMART" id="SM00052">
    <property type="entry name" value="EAL"/>
    <property type="match status" value="1"/>
</dbReference>
<feature type="transmembrane region" description="Helical" evidence="1">
    <location>
        <begin position="207"/>
        <end position="225"/>
    </location>
</feature>
<dbReference type="InterPro" id="IPR000014">
    <property type="entry name" value="PAS"/>
</dbReference>
<evidence type="ECO:0000259" key="4">
    <source>
        <dbReference type="PROSITE" id="PS50883"/>
    </source>
</evidence>
<dbReference type="AlphaFoldDB" id="A0A8J3Y7A6"/>
<feature type="transmembrane region" description="Helical" evidence="1">
    <location>
        <begin position="111"/>
        <end position="128"/>
    </location>
</feature>
<dbReference type="PROSITE" id="PS50112">
    <property type="entry name" value="PAS"/>
    <property type="match status" value="1"/>
</dbReference>
<dbReference type="InterPro" id="IPR000160">
    <property type="entry name" value="GGDEF_dom"/>
</dbReference>
<feature type="transmembrane region" description="Helical" evidence="1">
    <location>
        <begin position="42"/>
        <end position="59"/>
    </location>
</feature>
<evidence type="ECO:0000256" key="1">
    <source>
        <dbReference type="SAM" id="Phobius"/>
    </source>
</evidence>
<feature type="domain" description="PAS" evidence="2">
    <location>
        <begin position="341"/>
        <end position="411"/>
    </location>
</feature>
<dbReference type="InterPro" id="IPR001633">
    <property type="entry name" value="EAL_dom"/>
</dbReference>
<proteinExistence type="predicted"/>
<dbReference type="SMART" id="SM00091">
    <property type="entry name" value="PAS"/>
    <property type="match status" value="1"/>
</dbReference>
<evidence type="ECO:0000313" key="7">
    <source>
        <dbReference type="Proteomes" id="UP000652013"/>
    </source>
</evidence>
<keyword evidence="7" id="KW-1185">Reference proteome</keyword>
<organism evidence="6 7">
    <name type="scientific">Spirilliplanes yamanashiensis</name>
    <dbReference type="NCBI Taxonomy" id="42233"/>
    <lineage>
        <taxon>Bacteria</taxon>
        <taxon>Bacillati</taxon>
        <taxon>Actinomycetota</taxon>
        <taxon>Actinomycetes</taxon>
        <taxon>Micromonosporales</taxon>
        <taxon>Micromonosporaceae</taxon>
        <taxon>Spirilliplanes</taxon>
    </lineage>
</organism>
<dbReference type="Proteomes" id="UP000652013">
    <property type="component" value="Unassembled WGS sequence"/>
</dbReference>
<keyword evidence="1" id="KW-1133">Transmembrane helix</keyword>
<dbReference type="Pfam" id="PF00563">
    <property type="entry name" value="EAL"/>
    <property type="match status" value="1"/>
</dbReference>
<dbReference type="InterPro" id="IPR035965">
    <property type="entry name" value="PAS-like_dom_sf"/>
</dbReference>
<dbReference type="CDD" id="cd00130">
    <property type="entry name" value="PAS"/>
    <property type="match status" value="1"/>
</dbReference>
<dbReference type="PROSITE" id="PS50113">
    <property type="entry name" value="PAC"/>
    <property type="match status" value="1"/>
</dbReference>
<accession>A0A8J3Y7A6</accession>